<keyword evidence="12" id="KW-1185">Reference proteome</keyword>
<dbReference type="Gene3D" id="1.10.1040.10">
    <property type="entry name" value="N-(1-d-carboxylethyl)-l-norvaline Dehydrogenase, domain 2"/>
    <property type="match status" value="1"/>
</dbReference>
<evidence type="ECO:0000256" key="4">
    <source>
        <dbReference type="ARBA" id="ARBA00019465"/>
    </source>
</evidence>
<evidence type="ECO:0000256" key="5">
    <source>
        <dbReference type="ARBA" id="ARBA00022857"/>
    </source>
</evidence>
<dbReference type="NCBIfam" id="TIGR00745">
    <property type="entry name" value="apbA_panE"/>
    <property type="match status" value="1"/>
</dbReference>
<dbReference type="Pfam" id="PF08546">
    <property type="entry name" value="ApbA_C"/>
    <property type="match status" value="1"/>
</dbReference>
<dbReference type="Proteomes" id="UP000236379">
    <property type="component" value="Unassembled WGS sequence"/>
</dbReference>
<dbReference type="GO" id="GO:0050661">
    <property type="term" value="F:NADP binding"/>
    <property type="evidence" value="ECO:0007669"/>
    <property type="project" value="TreeGrafter"/>
</dbReference>
<evidence type="ECO:0000259" key="10">
    <source>
        <dbReference type="Pfam" id="PF08546"/>
    </source>
</evidence>
<gene>
    <name evidence="11" type="ORF">CVO96_08755</name>
</gene>
<feature type="domain" description="Ketopantoate reductase C-terminal" evidence="10">
    <location>
        <begin position="185"/>
        <end position="326"/>
    </location>
</feature>
<proteinExistence type="inferred from homology"/>
<name>A0A2K3V2D7_9DEIO</name>
<comment type="catalytic activity">
    <reaction evidence="8">
        <text>(R)-pantoate + NADP(+) = 2-dehydropantoate + NADPH + H(+)</text>
        <dbReference type="Rhea" id="RHEA:16233"/>
        <dbReference type="ChEBI" id="CHEBI:11561"/>
        <dbReference type="ChEBI" id="CHEBI:15378"/>
        <dbReference type="ChEBI" id="CHEBI:15980"/>
        <dbReference type="ChEBI" id="CHEBI:57783"/>
        <dbReference type="ChEBI" id="CHEBI:58349"/>
        <dbReference type="EC" id="1.1.1.169"/>
    </reaction>
</comment>
<dbReference type="InterPro" id="IPR050838">
    <property type="entry name" value="Ketopantoate_reductase"/>
</dbReference>
<evidence type="ECO:0000313" key="11">
    <source>
        <dbReference type="EMBL" id="PNY82946.1"/>
    </source>
</evidence>
<comment type="similarity">
    <text evidence="2">Belongs to the ketopantoate reductase family.</text>
</comment>
<dbReference type="OrthoDB" id="9793586at2"/>
<reference evidence="11 12" key="1">
    <citation type="submission" date="2018-01" db="EMBL/GenBank/DDBJ databases">
        <title>Deinococcus koreensis sp. nov., a radiation-resistant bacterium isolated from river water.</title>
        <authorList>
            <person name="Choi A."/>
        </authorList>
    </citation>
    <scope>NUCLEOTIDE SEQUENCE [LARGE SCALE GENOMIC DNA]</scope>
    <source>
        <strain evidence="11 12">SJW1-2</strain>
    </source>
</reference>
<accession>A0A2K3V2D7</accession>
<dbReference type="InterPro" id="IPR013328">
    <property type="entry name" value="6PGD_dom2"/>
</dbReference>
<dbReference type="AlphaFoldDB" id="A0A2K3V2D7"/>
<comment type="caution">
    <text evidence="11">The sequence shown here is derived from an EMBL/GenBank/DDBJ whole genome shotgun (WGS) entry which is preliminary data.</text>
</comment>
<dbReference type="SUPFAM" id="SSF51735">
    <property type="entry name" value="NAD(P)-binding Rossmann-fold domains"/>
    <property type="match status" value="1"/>
</dbReference>
<dbReference type="Pfam" id="PF02558">
    <property type="entry name" value="ApbA"/>
    <property type="match status" value="1"/>
</dbReference>
<evidence type="ECO:0000256" key="7">
    <source>
        <dbReference type="ARBA" id="ARBA00032024"/>
    </source>
</evidence>
<evidence type="ECO:0000256" key="8">
    <source>
        <dbReference type="ARBA" id="ARBA00048793"/>
    </source>
</evidence>
<comment type="pathway">
    <text evidence="1">Cofactor biosynthesis; (R)-pantothenate biosynthesis; (R)-pantoate from 3-methyl-2-oxobutanoate: step 2/2.</text>
</comment>
<organism evidence="11 12">
    <name type="scientific">Deinococcus koreensis</name>
    <dbReference type="NCBI Taxonomy" id="2054903"/>
    <lineage>
        <taxon>Bacteria</taxon>
        <taxon>Thermotogati</taxon>
        <taxon>Deinococcota</taxon>
        <taxon>Deinococci</taxon>
        <taxon>Deinococcales</taxon>
        <taxon>Deinococcaceae</taxon>
        <taxon>Deinococcus</taxon>
    </lineage>
</organism>
<dbReference type="InterPro" id="IPR008927">
    <property type="entry name" value="6-PGluconate_DH-like_C_sf"/>
</dbReference>
<keyword evidence="6" id="KW-0560">Oxidoreductase</keyword>
<dbReference type="SUPFAM" id="SSF48179">
    <property type="entry name" value="6-phosphogluconate dehydrogenase C-terminal domain-like"/>
    <property type="match status" value="1"/>
</dbReference>
<dbReference type="PANTHER" id="PTHR43765">
    <property type="entry name" value="2-DEHYDROPANTOATE 2-REDUCTASE-RELATED"/>
    <property type="match status" value="1"/>
</dbReference>
<feature type="domain" description="Ketopantoate reductase N-terminal" evidence="9">
    <location>
        <begin position="11"/>
        <end position="156"/>
    </location>
</feature>
<dbReference type="EMBL" id="PPPD01000001">
    <property type="protein sequence ID" value="PNY82946.1"/>
    <property type="molecule type" value="Genomic_DNA"/>
</dbReference>
<dbReference type="InterPro" id="IPR036291">
    <property type="entry name" value="NAD(P)-bd_dom_sf"/>
</dbReference>
<evidence type="ECO:0000313" key="12">
    <source>
        <dbReference type="Proteomes" id="UP000236379"/>
    </source>
</evidence>
<dbReference type="InterPro" id="IPR013752">
    <property type="entry name" value="KPA_reductase"/>
</dbReference>
<evidence type="ECO:0000259" key="9">
    <source>
        <dbReference type="Pfam" id="PF02558"/>
    </source>
</evidence>
<evidence type="ECO:0000256" key="2">
    <source>
        <dbReference type="ARBA" id="ARBA00007870"/>
    </source>
</evidence>
<dbReference type="InterPro" id="IPR003710">
    <property type="entry name" value="ApbA"/>
</dbReference>
<dbReference type="GO" id="GO:0005737">
    <property type="term" value="C:cytoplasm"/>
    <property type="evidence" value="ECO:0007669"/>
    <property type="project" value="TreeGrafter"/>
</dbReference>
<keyword evidence="5" id="KW-0521">NADP</keyword>
<evidence type="ECO:0000256" key="1">
    <source>
        <dbReference type="ARBA" id="ARBA00004994"/>
    </source>
</evidence>
<dbReference type="EC" id="1.1.1.169" evidence="3"/>
<dbReference type="PANTHER" id="PTHR43765:SF2">
    <property type="entry name" value="2-DEHYDROPANTOATE 2-REDUCTASE"/>
    <property type="match status" value="1"/>
</dbReference>
<dbReference type="GO" id="GO:0008677">
    <property type="term" value="F:2-dehydropantoate 2-reductase activity"/>
    <property type="evidence" value="ECO:0007669"/>
    <property type="project" value="UniProtKB-EC"/>
</dbReference>
<dbReference type="Gene3D" id="3.40.50.720">
    <property type="entry name" value="NAD(P)-binding Rossmann-like Domain"/>
    <property type="match status" value="1"/>
</dbReference>
<dbReference type="GO" id="GO:0015940">
    <property type="term" value="P:pantothenate biosynthetic process"/>
    <property type="evidence" value="ECO:0007669"/>
    <property type="project" value="InterPro"/>
</dbReference>
<protein>
    <recommendedName>
        <fullName evidence="4">2-dehydropantoate 2-reductase</fullName>
        <ecNumber evidence="3">1.1.1.169</ecNumber>
    </recommendedName>
    <alternativeName>
        <fullName evidence="7">Ketopantoate reductase</fullName>
    </alternativeName>
</protein>
<evidence type="ECO:0000256" key="6">
    <source>
        <dbReference type="ARBA" id="ARBA00023002"/>
    </source>
</evidence>
<sequence>MDEGEDTQQRVLIWGAGAIGGAIGAALIRSGVDVTFVDVAQAHVQAIRERGLQVTGPFGGPTVRASACTPEELAGQWPLALLCTKAQDTRAAGEALRPHVTGDGAVVSVQNGLNPLILNEILGPGRVLGAFVNFGADYLEPGVVTYGGRGAVVVGEQGGALTARAHAIHALLQRFEPAAILTPNIFGYLWSKLGYGSLLFATAVTDDSIADALARPDNRAMYVELGREVMRVALAHGVTPEAFNGFDPAAFLPGAGDAQAHASLDDLVAFNRRSAKTHSGIWRDLAVRKRRTEVDAQVGWVVHFGDQHGVPTPLNALLVELIHDIENGRRTLDAAGTDGPNMRALRAAMPAISGVPGVGA</sequence>
<evidence type="ECO:0000256" key="3">
    <source>
        <dbReference type="ARBA" id="ARBA00013014"/>
    </source>
</evidence>
<dbReference type="InterPro" id="IPR013332">
    <property type="entry name" value="KPR_N"/>
</dbReference>